<evidence type="ECO:0000313" key="1">
    <source>
        <dbReference type="EMBL" id="CAG8540582.1"/>
    </source>
</evidence>
<reference evidence="1" key="1">
    <citation type="submission" date="2021-06" db="EMBL/GenBank/DDBJ databases">
        <authorList>
            <person name="Kallberg Y."/>
            <person name="Tangrot J."/>
            <person name="Rosling A."/>
        </authorList>
    </citation>
    <scope>NUCLEOTIDE SEQUENCE</scope>
    <source>
        <strain evidence="1">MT106</strain>
    </source>
</reference>
<name>A0A9N9AUF9_9GLOM</name>
<organism evidence="1 2">
    <name type="scientific">Ambispora gerdemannii</name>
    <dbReference type="NCBI Taxonomy" id="144530"/>
    <lineage>
        <taxon>Eukaryota</taxon>
        <taxon>Fungi</taxon>
        <taxon>Fungi incertae sedis</taxon>
        <taxon>Mucoromycota</taxon>
        <taxon>Glomeromycotina</taxon>
        <taxon>Glomeromycetes</taxon>
        <taxon>Archaeosporales</taxon>
        <taxon>Ambisporaceae</taxon>
        <taxon>Ambispora</taxon>
    </lineage>
</organism>
<dbReference type="OrthoDB" id="438641at2759"/>
<proteinExistence type="predicted"/>
<evidence type="ECO:0000313" key="2">
    <source>
        <dbReference type="Proteomes" id="UP000789831"/>
    </source>
</evidence>
<accession>A0A9N9AUF9</accession>
<keyword evidence="2" id="KW-1185">Reference proteome</keyword>
<dbReference type="EMBL" id="CAJVPL010000921">
    <property type="protein sequence ID" value="CAG8540582.1"/>
    <property type="molecule type" value="Genomic_DNA"/>
</dbReference>
<protein>
    <submittedName>
        <fullName evidence="1">1251_t:CDS:1</fullName>
    </submittedName>
</protein>
<sequence length="105" mass="11921">MVSEKASLEHRLRGNEAVSNGVVVGKYELVLKNESVSPSIKLSQLIFKASFRKAQAYSDLELYIDAITSCQELMNSKNSFLAKYIPFNWIDVEVYFSNIMKAYSN</sequence>
<gene>
    <name evidence="1" type="ORF">AGERDE_LOCUS6162</name>
</gene>
<dbReference type="AlphaFoldDB" id="A0A9N9AUF9"/>
<comment type="caution">
    <text evidence="1">The sequence shown here is derived from an EMBL/GenBank/DDBJ whole genome shotgun (WGS) entry which is preliminary data.</text>
</comment>
<dbReference type="Proteomes" id="UP000789831">
    <property type="component" value="Unassembled WGS sequence"/>
</dbReference>